<name>A0A5M3M846_CONPW</name>
<sequence length="259" mass="29590">VLFCTYNILTPSYSPEGYKLLQLICSYLELDAFFSLEVHTSETVRAAWKEEYIVLALVAKTQGRNTKIKTNWDFPKIHALIHFLNDILQKGGSRHTSTRPNEGMHGPLKDAYENRSNGKDFAEQILRVDTHQLALLVISERIQRQAEIKRLEALQARVEHDDEVTAYETDSSWHVYLGSPQQPIAVQDVVRKCDQDVAFEGFDLKLQDYINSRLFPDLLVGISLPTPLAIPETFQVFLTCSLCDFPNQCIDHRILLLQG</sequence>
<dbReference type="AlphaFoldDB" id="A0A5M3M846"/>
<evidence type="ECO:0000313" key="2">
    <source>
        <dbReference type="EMBL" id="EIW75217.1"/>
    </source>
</evidence>
<dbReference type="GeneID" id="19208484"/>
<proteinExistence type="predicted"/>
<feature type="region of interest" description="Disordered" evidence="1">
    <location>
        <begin position="92"/>
        <end position="113"/>
    </location>
</feature>
<reference evidence="3" key="1">
    <citation type="journal article" date="2012" name="Science">
        <title>The Paleozoic origin of enzymatic lignin decomposition reconstructed from 31 fungal genomes.</title>
        <authorList>
            <person name="Floudas D."/>
            <person name="Binder M."/>
            <person name="Riley R."/>
            <person name="Barry K."/>
            <person name="Blanchette R.A."/>
            <person name="Henrissat B."/>
            <person name="Martinez A.T."/>
            <person name="Otillar R."/>
            <person name="Spatafora J.W."/>
            <person name="Yadav J.S."/>
            <person name="Aerts A."/>
            <person name="Benoit I."/>
            <person name="Boyd A."/>
            <person name="Carlson A."/>
            <person name="Copeland A."/>
            <person name="Coutinho P.M."/>
            <person name="de Vries R.P."/>
            <person name="Ferreira P."/>
            <person name="Findley K."/>
            <person name="Foster B."/>
            <person name="Gaskell J."/>
            <person name="Glotzer D."/>
            <person name="Gorecki P."/>
            <person name="Heitman J."/>
            <person name="Hesse C."/>
            <person name="Hori C."/>
            <person name="Igarashi K."/>
            <person name="Jurgens J.A."/>
            <person name="Kallen N."/>
            <person name="Kersten P."/>
            <person name="Kohler A."/>
            <person name="Kuees U."/>
            <person name="Kumar T.K.A."/>
            <person name="Kuo A."/>
            <person name="LaButti K."/>
            <person name="Larrondo L.F."/>
            <person name="Lindquist E."/>
            <person name="Ling A."/>
            <person name="Lombard V."/>
            <person name="Lucas S."/>
            <person name="Lundell T."/>
            <person name="Martin R."/>
            <person name="McLaughlin D.J."/>
            <person name="Morgenstern I."/>
            <person name="Morin E."/>
            <person name="Murat C."/>
            <person name="Nagy L.G."/>
            <person name="Nolan M."/>
            <person name="Ohm R.A."/>
            <person name="Patyshakuliyeva A."/>
            <person name="Rokas A."/>
            <person name="Ruiz-Duenas F.J."/>
            <person name="Sabat G."/>
            <person name="Salamov A."/>
            <person name="Samejima M."/>
            <person name="Schmutz J."/>
            <person name="Slot J.C."/>
            <person name="St John F."/>
            <person name="Stenlid J."/>
            <person name="Sun H."/>
            <person name="Sun S."/>
            <person name="Syed K."/>
            <person name="Tsang A."/>
            <person name="Wiebenga A."/>
            <person name="Young D."/>
            <person name="Pisabarro A."/>
            <person name="Eastwood D.C."/>
            <person name="Martin F."/>
            <person name="Cullen D."/>
            <person name="Grigoriev I.V."/>
            <person name="Hibbett D.S."/>
        </authorList>
    </citation>
    <scope>NUCLEOTIDE SEQUENCE [LARGE SCALE GENOMIC DNA]</scope>
    <source>
        <strain evidence="3">RWD-64-598 SS2</strain>
    </source>
</reference>
<dbReference type="EMBL" id="JH711589">
    <property type="protein sequence ID" value="EIW75217.1"/>
    <property type="molecule type" value="Genomic_DNA"/>
</dbReference>
<comment type="caution">
    <text evidence="2">The sequence shown here is derived from an EMBL/GenBank/DDBJ whole genome shotgun (WGS) entry which is preliminary data.</text>
</comment>
<dbReference type="Proteomes" id="UP000053558">
    <property type="component" value="Unassembled WGS sequence"/>
</dbReference>
<feature type="non-terminal residue" evidence="2">
    <location>
        <position position="1"/>
    </location>
</feature>
<accession>A0A5M3M846</accession>
<protein>
    <submittedName>
        <fullName evidence="2">Uncharacterized protein</fullName>
    </submittedName>
</protein>
<dbReference type="KEGG" id="cput:CONPUDRAFT_66144"/>
<gene>
    <name evidence="2" type="ORF">CONPUDRAFT_66144</name>
</gene>
<evidence type="ECO:0000256" key="1">
    <source>
        <dbReference type="SAM" id="MobiDB-lite"/>
    </source>
</evidence>
<organism evidence="2 3">
    <name type="scientific">Coniophora puteana (strain RWD-64-598)</name>
    <name type="common">Brown rot fungus</name>
    <dbReference type="NCBI Taxonomy" id="741705"/>
    <lineage>
        <taxon>Eukaryota</taxon>
        <taxon>Fungi</taxon>
        <taxon>Dikarya</taxon>
        <taxon>Basidiomycota</taxon>
        <taxon>Agaricomycotina</taxon>
        <taxon>Agaricomycetes</taxon>
        <taxon>Agaricomycetidae</taxon>
        <taxon>Boletales</taxon>
        <taxon>Coniophorineae</taxon>
        <taxon>Coniophoraceae</taxon>
        <taxon>Coniophora</taxon>
    </lineage>
</organism>
<keyword evidence="3" id="KW-1185">Reference proteome</keyword>
<evidence type="ECO:0000313" key="3">
    <source>
        <dbReference type="Proteomes" id="UP000053558"/>
    </source>
</evidence>
<dbReference type="RefSeq" id="XP_007774471.1">
    <property type="nucleotide sequence ID" value="XM_007776281.1"/>
</dbReference>
<dbReference type="OMA" id="HAFEDIK"/>
<dbReference type="OrthoDB" id="3239511at2759"/>